<dbReference type="InterPro" id="IPR009937">
    <property type="entry name" value="Phage_holin_3_6"/>
</dbReference>
<keyword evidence="1" id="KW-0812">Transmembrane</keyword>
<sequence>MSSTAPRRDFVDILASIAQNAAELVSVEARMARDEVIDRGKETLTGGILTLLAGVLSIPVLIFAGLALSAALLPDFGPVAAHLITALVFTVIALAVYFYGRSKIGGHGETLAHTKSQLRRDRETIRENLTQ</sequence>
<dbReference type="RefSeq" id="WP_189575837.1">
    <property type="nucleotide sequence ID" value="NZ_BMXU01000002.1"/>
</dbReference>
<organism evidence="2 3">
    <name type="scientific">Parvularcula lutaonensis</name>
    <dbReference type="NCBI Taxonomy" id="491923"/>
    <lineage>
        <taxon>Bacteria</taxon>
        <taxon>Pseudomonadati</taxon>
        <taxon>Pseudomonadota</taxon>
        <taxon>Alphaproteobacteria</taxon>
        <taxon>Parvularculales</taxon>
        <taxon>Parvularculaceae</taxon>
        <taxon>Parvularcula</taxon>
    </lineage>
</organism>
<keyword evidence="3" id="KW-1185">Reference proteome</keyword>
<evidence type="ECO:0000313" key="3">
    <source>
        <dbReference type="Proteomes" id="UP001595607"/>
    </source>
</evidence>
<evidence type="ECO:0000313" key="2">
    <source>
        <dbReference type="EMBL" id="MFC3303355.1"/>
    </source>
</evidence>
<evidence type="ECO:0000256" key="1">
    <source>
        <dbReference type="SAM" id="Phobius"/>
    </source>
</evidence>
<comment type="caution">
    <text evidence="2">The sequence shown here is derived from an EMBL/GenBank/DDBJ whole genome shotgun (WGS) entry which is preliminary data.</text>
</comment>
<dbReference type="Pfam" id="PF07332">
    <property type="entry name" value="Phage_holin_3_6"/>
    <property type="match status" value="1"/>
</dbReference>
<reference evidence="3" key="1">
    <citation type="journal article" date="2019" name="Int. J. Syst. Evol. Microbiol.">
        <title>The Global Catalogue of Microorganisms (GCM) 10K type strain sequencing project: providing services to taxonomists for standard genome sequencing and annotation.</title>
        <authorList>
            <consortium name="The Broad Institute Genomics Platform"/>
            <consortium name="The Broad Institute Genome Sequencing Center for Infectious Disease"/>
            <person name="Wu L."/>
            <person name="Ma J."/>
        </authorList>
    </citation>
    <scope>NUCLEOTIDE SEQUENCE [LARGE SCALE GENOMIC DNA]</scope>
    <source>
        <strain evidence="3">KCTC 22245</strain>
    </source>
</reference>
<proteinExistence type="predicted"/>
<protein>
    <submittedName>
        <fullName evidence="2">Phage holin family protein</fullName>
    </submittedName>
</protein>
<gene>
    <name evidence="2" type="ORF">ACFONP_11500</name>
</gene>
<dbReference type="EMBL" id="JBHRVA010000003">
    <property type="protein sequence ID" value="MFC3303355.1"/>
    <property type="molecule type" value="Genomic_DNA"/>
</dbReference>
<name>A0ABV7MD05_9PROT</name>
<feature type="transmembrane region" description="Helical" evidence="1">
    <location>
        <begin position="79"/>
        <end position="99"/>
    </location>
</feature>
<accession>A0ABV7MD05</accession>
<dbReference type="Proteomes" id="UP001595607">
    <property type="component" value="Unassembled WGS sequence"/>
</dbReference>
<keyword evidence="1" id="KW-0472">Membrane</keyword>
<feature type="transmembrane region" description="Helical" evidence="1">
    <location>
        <begin position="48"/>
        <end position="73"/>
    </location>
</feature>
<keyword evidence="1" id="KW-1133">Transmembrane helix</keyword>